<comment type="similarity">
    <text evidence="1">Belongs to the paxM FAD-dependent monooxygenase family.</text>
</comment>
<dbReference type="OrthoDB" id="16820at2759"/>
<keyword evidence="4" id="KW-0560">Oxidoreductase</keyword>
<dbReference type="Pfam" id="PF01494">
    <property type="entry name" value="FAD_binding_3"/>
    <property type="match status" value="1"/>
</dbReference>
<keyword evidence="3" id="KW-0274">FAD</keyword>
<dbReference type="PANTHER" id="PTHR13789:SF307">
    <property type="entry name" value="HYDROXYLASE, PUTATIVE (AFU_ORTHOLOGUE AFUA_2G04330)-RELATED"/>
    <property type="match status" value="1"/>
</dbReference>
<dbReference type="InterPro" id="IPR050493">
    <property type="entry name" value="FAD-dep_Monooxygenase_BioMet"/>
</dbReference>
<evidence type="ECO:0000259" key="6">
    <source>
        <dbReference type="Pfam" id="PF01494"/>
    </source>
</evidence>
<dbReference type="EMBL" id="JAGMUV010000014">
    <property type="protein sequence ID" value="KAH7134421.1"/>
    <property type="molecule type" value="Genomic_DNA"/>
</dbReference>
<sequence length="431" mass="47879">MSSNSPSPLRFIIVGEGIGGLAAALALSKAGHYVIVLEGAPKILEIGAGIQVAPNMLRVLDSWGIGEEARQVGMKVQQVQVLRWQDGAKLSVTAVDHGHGEQIVVHRGELHTALLKAAKQSPHVVIREDSLVVDTNLNHASVRLRNGEIVSGDVIIGADGIKSMIRGRLLGENSDVAMPTGDSVFRLQLPRELMESDPILSQYLDGNVVRRWIGPDRHVVAYPVRNKRTYNIAMAHPDRGGLDESWTRPGSRDDMLREFQGWHTDLVRMLELVPDEEILAWKLCSHPPLKTWVYKSCALLGDACHPMLPYVAQGAAQAVEDAATLGIIFSKVTAKSQITKALEVYERVRKERAETVQSFGMANRKVLHLHDGPEQVTRDHLFAIGAAPDRWVDKETRRFLWDWDLVAATEQACDEFLQFGDAEPHRFHERL</sequence>
<evidence type="ECO:0000256" key="5">
    <source>
        <dbReference type="ARBA" id="ARBA00023033"/>
    </source>
</evidence>
<evidence type="ECO:0000313" key="8">
    <source>
        <dbReference type="Proteomes" id="UP000738349"/>
    </source>
</evidence>
<keyword evidence="8" id="KW-1185">Reference proteome</keyword>
<dbReference type="InterPro" id="IPR036188">
    <property type="entry name" value="FAD/NAD-bd_sf"/>
</dbReference>
<dbReference type="Proteomes" id="UP000738349">
    <property type="component" value="Unassembled WGS sequence"/>
</dbReference>
<dbReference type="PANTHER" id="PTHR13789">
    <property type="entry name" value="MONOOXYGENASE"/>
    <property type="match status" value="1"/>
</dbReference>
<dbReference type="SUPFAM" id="SSF54373">
    <property type="entry name" value="FAD-linked reductases, C-terminal domain"/>
    <property type="match status" value="1"/>
</dbReference>
<gene>
    <name evidence="7" type="ORF">EDB81DRAFT_694799</name>
</gene>
<dbReference type="PRINTS" id="PR00420">
    <property type="entry name" value="RNGMNOXGNASE"/>
</dbReference>
<accession>A0A9P9EC28</accession>
<proteinExistence type="inferred from homology"/>
<keyword evidence="2" id="KW-0285">Flavoprotein</keyword>
<feature type="domain" description="FAD-binding" evidence="6">
    <location>
        <begin position="12"/>
        <end position="356"/>
    </location>
</feature>
<keyword evidence="5" id="KW-0503">Monooxygenase</keyword>
<dbReference type="SUPFAM" id="SSF51905">
    <property type="entry name" value="FAD/NAD(P)-binding domain"/>
    <property type="match status" value="1"/>
</dbReference>
<reference evidence="7" key="1">
    <citation type="journal article" date="2021" name="Nat. Commun.">
        <title>Genetic determinants of endophytism in the Arabidopsis root mycobiome.</title>
        <authorList>
            <person name="Mesny F."/>
            <person name="Miyauchi S."/>
            <person name="Thiergart T."/>
            <person name="Pickel B."/>
            <person name="Atanasova L."/>
            <person name="Karlsson M."/>
            <person name="Huettel B."/>
            <person name="Barry K.W."/>
            <person name="Haridas S."/>
            <person name="Chen C."/>
            <person name="Bauer D."/>
            <person name="Andreopoulos W."/>
            <person name="Pangilinan J."/>
            <person name="LaButti K."/>
            <person name="Riley R."/>
            <person name="Lipzen A."/>
            <person name="Clum A."/>
            <person name="Drula E."/>
            <person name="Henrissat B."/>
            <person name="Kohler A."/>
            <person name="Grigoriev I.V."/>
            <person name="Martin F.M."/>
            <person name="Hacquard S."/>
        </authorList>
    </citation>
    <scope>NUCLEOTIDE SEQUENCE</scope>
    <source>
        <strain evidence="7">MPI-CAGE-AT-0147</strain>
    </source>
</reference>
<dbReference type="AlphaFoldDB" id="A0A9P9EC28"/>
<dbReference type="GO" id="GO:0071949">
    <property type="term" value="F:FAD binding"/>
    <property type="evidence" value="ECO:0007669"/>
    <property type="project" value="InterPro"/>
</dbReference>
<protein>
    <submittedName>
        <fullName evidence="7">Salicylate hydroxylase</fullName>
    </submittedName>
</protein>
<dbReference type="GO" id="GO:0004497">
    <property type="term" value="F:monooxygenase activity"/>
    <property type="evidence" value="ECO:0007669"/>
    <property type="project" value="UniProtKB-KW"/>
</dbReference>
<dbReference type="Gene3D" id="3.50.50.60">
    <property type="entry name" value="FAD/NAD(P)-binding domain"/>
    <property type="match status" value="1"/>
</dbReference>
<name>A0A9P9EC28_9HYPO</name>
<evidence type="ECO:0000313" key="7">
    <source>
        <dbReference type="EMBL" id="KAH7134421.1"/>
    </source>
</evidence>
<evidence type="ECO:0000256" key="3">
    <source>
        <dbReference type="ARBA" id="ARBA00022827"/>
    </source>
</evidence>
<evidence type="ECO:0000256" key="1">
    <source>
        <dbReference type="ARBA" id="ARBA00007992"/>
    </source>
</evidence>
<organism evidence="7 8">
    <name type="scientific">Dactylonectria macrodidyma</name>
    <dbReference type="NCBI Taxonomy" id="307937"/>
    <lineage>
        <taxon>Eukaryota</taxon>
        <taxon>Fungi</taxon>
        <taxon>Dikarya</taxon>
        <taxon>Ascomycota</taxon>
        <taxon>Pezizomycotina</taxon>
        <taxon>Sordariomycetes</taxon>
        <taxon>Hypocreomycetidae</taxon>
        <taxon>Hypocreales</taxon>
        <taxon>Nectriaceae</taxon>
        <taxon>Dactylonectria</taxon>
    </lineage>
</organism>
<dbReference type="FunFam" id="3.50.50.60:FF:000115">
    <property type="entry name" value="Salicylate hydroxylase, putative"/>
    <property type="match status" value="1"/>
</dbReference>
<evidence type="ECO:0000256" key="4">
    <source>
        <dbReference type="ARBA" id="ARBA00023002"/>
    </source>
</evidence>
<comment type="caution">
    <text evidence="7">The sequence shown here is derived from an EMBL/GenBank/DDBJ whole genome shotgun (WGS) entry which is preliminary data.</text>
</comment>
<dbReference type="InterPro" id="IPR002938">
    <property type="entry name" value="FAD-bd"/>
</dbReference>
<evidence type="ECO:0000256" key="2">
    <source>
        <dbReference type="ARBA" id="ARBA00022630"/>
    </source>
</evidence>